<gene>
    <name evidence="2" type="ORF">KIPB_012686</name>
</gene>
<accession>A0A9K3D9B1</accession>
<evidence type="ECO:0000256" key="1">
    <source>
        <dbReference type="SAM" id="MobiDB-lite"/>
    </source>
</evidence>
<dbReference type="Proteomes" id="UP000265618">
    <property type="component" value="Unassembled WGS sequence"/>
</dbReference>
<feature type="non-terminal residue" evidence="2">
    <location>
        <position position="140"/>
    </location>
</feature>
<sequence>MSKGKRSGGRRKGGSKRHSLLKREAKRGDAEVTQLNPEIRHDMRDVPSVDCWHMDGMISTDPDQRVKMGMKGKNTRLEQAVIDTAVQARYDQTLRQNPRQDAPVASEAKQEQFSKGIGEGQHAGVAPISMKPYRMWLDDQ</sequence>
<comment type="caution">
    <text evidence="2">The sequence shown here is derived from an EMBL/GenBank/DDBJ whole genome shotgun (WGS) entry which is preliminary data.</text>
</comment>
<protein>
    <submittedName>
        <fullName evidence="2">Uncharacterized protein</fullName>
    </submittedName>
</protein>
<dbReference type="AlphaFoldDB" id="A0A9K3D9B1"/>
<evidence type="ECO:0000313" key="2">
    <source>
        <dbReference type="EMBL" id="GIQ90040.1"/>
    </source>
</evidence>
<feature type="compositionally biased region" description="Basic residues" evidence="1">
    <location>
        <begin position="1"/>
        <end position="20"/>
    </location>
</feature>
<proteinExistence type="predicted"/>
<evidence type="ECO:0000313" key="3">
    <source>
        <dbReference type="Proteomes" id="UP000265618"/>
    </source>
</evidence>
<name>A0A9K3D9B1_9EUKA</name>
<feature type="region of interest" description="Disordered" evidence="1">
    <location>
        <begin position="96"/>
        <end position="123"/>
    </location>
</feature>
<feature type="region of interest" description="Disordered" evidence="1">
    <location>
        <begin position="1"/>
        <end position="42"/>
    </location>
</feature>
<keyword evidence="3" id="KW-1185">Reference proteome</keyword>
<feature type="compositionally biased region" description="Basic and acidic residues" evidence="1">
    <location>
        <begin position="21"/>
        <end position="30"/>
    </location>
</feature>
<organism evidence="2 3">
    <name type="scientific">Kipferlia bialata</name>
    <dbReference type="NCBI Taxonomy" id="797122"/>
    <lineage>
        <taxon>Eukaryota</taxon>
        <taxon>Metamonada</taxon>
        <taxon>Carpediemonas-like organisms</taxon>
        <taxon>Kipferlia</taxon>
    </lineage>
</organism>
<dbReference type="EMBL" id="BDIP01005702">
    <property type="protein sequence ID" value="GIQ90040.1"/>
    <property type="molecule type" value="Genomic_DNA"/>
</dbReference>
<reference evidence="2 3" key="1">
    <citation type="journal article" date="2018" name="PLoS ONE">
        <title>The draft genome of Kipferlia bialata reveals reductive genome evolution in fornicate parasites.</title>
        <authorList>
            <person name="Tanifuji G."/>
            <person name="Takabayashi S."/>
            <person name="Kume K."/>
            <person name="Takagi M."/>
            <person name="Nakayama T."/>
            <person name="Kamikawa R."/>
            <person name="Inagaki Y."/>
            <person name="Hashimoto T."/>
        </authorList>
    </citation>
    <scope>NUCLEOTIDE SEQUENCE [LARGE SCALE GENOMIC DNA]</scope>
    <source>
        <strain evidence="2">NY0173</strain>
    </source>
</reference>